<dbReference type="EMBL" id="RHHQ01000008">
    <property type="protein sequence ID" value="RNB89984.1"/>
    <property type="molecule type" value="Genomic_DNA"/>
</dbReference>
<dbReference type="AlphaFoldDB" id="A0A3M8DPT5"/>
<dbReference type="Proteomes" id="UP000271031">
    <property type="component" value="Unassembled WGS sequence"/>
</dbReference>
<dbReference type="SFLD" id="SFLDG01129">
    <property type="entry name" value="C1.5:_HAD__Beta-PGM__Phosphata"/>
    <property type="match status" value="1"/>
</dbReference>
<dbReference type="RefSeq" id="WP_122918237.1">
    <property type="nucleotide sequence ID" value="NZ_RHHQ01000008.1"/>
</dbReference>
<dbReference type="GO" id="GO:0006281">
    <property type="term" value="P:DNA repair"/>
    <property type="evidence" value="ECO:0007669"/>
    <property type="project" value="TreeGrafter"/>
</dbReference>
<dbReference type="InterPro" id="IPR023214">
    <property type="entry name" value="HAD_sf"/>
</dbReference>
<dbReference type="InterPro" id="IPR041492">
    <property type="entry name" value="HAD_2"/>
</dbReference>
<dbReference type="Gene3D" id="3.40.50.1000">
    <property type="entry name" value="HAD superfamily/HAD-like"/>
    <property type="match status" value="1"/>
</dbReference>
<sequence>MEKRSTILFDLDGTLLEMHTEAFVKAYLKELSKYVGDRFDAETLVALVWDATKAMITSDEPHKTNEQVFIERFLGKSGVTKEDIWPVFDAFYKEVFPQLSHYTYPSPWAKKIVEAAKQAGYRLAVATNPVFPRDAIHSRLSWIGLSADDFELVTVYEESHFTKPHEGYYREICEKLGVSPSACIMIGNHMQEDMAASKIGMKTYLVTNYVENRGEPLFPIDQTGTIEELYQALANREGIFA</sequence>
<keyword evidence="2" id="KW-1185">Reference proteome</keyword>
<dbReference type="NCBIfam" id="TIGR01549">
    <property type="entry name" value="HAD-SF-IA-v1"/>
    <property type="match status" value="1"/>
</dbReference>
<accession>A0A3M8DPT5</accession>
<dbReference type="InterPro" id="IPR050155">
    <property type="entry name" value="HAD-like_hydrolase_sf"/>
</dbReference>
<dbReference type="Pfam" id="PF13419">
    <property type="entry name" value="HAD_2"/>
    <property type="match status" value="1"/>
</dbReference>
<dbReference type="InterPro" id="IPR006439">
    <property type="entry name" value="HAD-SF_hydro_IA"/>
</dbReference>
<dbReference type="SFLD" id="SFLDS00003">
    <property type="entry name" value="Haloacid_Dehalogenase"/>
    <property type="match status" value="1"/>
</dbReference>
<dbReference type="PANTHER" id="PTHR43434:SF1">
    <property type="entry name" value="PHOSPHOGLYCOLATE PHOSPHATASE"/>
    <property type="match status" value="1"/>
</dbReference>
<evidence type="ECO:0000313" key="2">
    <source>
        <dbReference type="Proteomes" id="UP000271031"/>
    </source>
</evidence>
<keyword evidence="1" id="KW-0378">Hydrolase</keyword>
<dbReference type="SUPFAM" id="SSF56784">
    <property type="entry name" value="HAD-like"/>
    <property type="match status" value="1"/>
</dbReference>
<evidence type="ECO:0000313" key="1">
    <source>
        <dbReference type="EMBL" id="RNB89984.1"/>
    </source>
</evidence>
<protein>
    <submittedName>
        <fullName evidence="1">HAD family hydrolase</fullName>
    </submittedName>
</protein>
<dbReference type="PANTHER" id="PTHR43434">
    <property type="entry name" value="PHOSPHOGLYCOLATE PHOSPHATASE"/>
    <property type="match status" value="1"/>
</dbReference>
<proteinExistence type="predicted"/>
<comment type="caution">
    <text evidence="1">The sequence shown here is derived from an EMBL/GenBank/DDBJ whole genome shotgun (WGS) entry which is preliminary data.</text>
</comment>
<dbReference type="OrthoDB" id="9809962at2"/>
<organism evidence="1 2">
    <name type="scientific">Brevibacillus fluminis</name>
    <dbReference type="NCBI Taxonomy" id="511487"/>
    <lineage>
        <taxon>Bacteria</taxon>
        <taxon>Bacillati</taxon>
        <taxon>Bacillota</taxon>
        <taxon>Bacilli</taxon>
        <taxon>Bacillales</taxon>
        <taxon>Paenibacillaceae</taxon>
        <taxon>Brevibacillus</taxon>
    </lineage>
</organism>
<name>A0A3M8DPT5_9BACL</name>
<dbReference type="InterPro" id="IPR036412">
    <property type="entry name" value="HAD-like_sf"/>
</dbReference>
<gene>
    <name evidence="1" type="ORF">EDM56_12595</name>
</gene>
<reference evidence="1 2" key="1">
    <citation type="submission" date="2018-10" db="EMBL/GenBank/DDBJ databases">
        <title>Phylogenomics of Brevibacillus.</title>
        <authorList>
            <person name="Dunlap C."/>
        </authorList>
    </citation>
    <scope>NUCLEOTIDE SEQUENCE [LARGE SCALE GENOMIC DNA]</scope>
    <source>
        <strain evidence="1 2">JCM 15716</strain>
    </source>
</reference>
<dbReference type="GO" id="GO:0008967">
    <property type="term" value="F:phosphoglycolate phosphatase activity"/>
    <property type="evidence" value="ECO:0007669"/>
    <property type="project" value="TreeGrafter"/>
</dbReference>